<dbReference type="Pfam" id="PF03739">
    <property type="entry name" value="LptF_LptG"/>
    <property type="match status" value="1"/>
</dbReference>
<dbReference type="EMBL" id="CP002116">
    <property type="protein sequence ID" value="ADK81158.1"/>
    <property type="molecule type" value="Genomic_DNA"/>
</dbReference>
<dbReference type="STRING" id="573413.Spirs_2036"/>
<feature type="transmembrane region" description="Helical" evidence="6">
    <location>
        <begin position="303"/>
        <end position="321"/>
    </location>
</feature>
<organism evidence="7 8">
    <name type="scientific">Sediminispirochaeta smaragdinae (strain DSM 11293 / JCM 15392 / SEBR 4228)</name>
    <name type="common">Spirochaeta smaragdinae</name>
    <dbReference type="NCBI Taxonomy" id="573413"/>
    <lineage>
        <taxon>Bacteria</taxon>
        <taxon>Pseudomonadati</taxon>
        <taxon>Spirochaetota</taxon>
        <taxon>Spirochaetia</taxon>
        <taxon>Spirochaetales</taxon>
        <taxon>Spirochaetaceae</taxon>
        <taxon>Sediminispirochaeta</taxon>
    </lineage>
</organism>
<dbReference type="PANTHER" id="PTHR33529">
    <property type="entry name" value="SLR0882 PROTEIN-RELATED"/>
    <property type="match status" value="1"/>
</dbReference>
<comment type="subcellular location">
    <subcellularLocation>
        <location evidence="1">Cell membrane</location>
        <topology evidence="1">Multi-pass membrane protein</topology>
    </subcellularLocation>
</comment>
<dbReference type="OrthoDB" id="369108at2"/>
<evidence type="ECO:0000313" key="8">
    <source>
        <dbReference type="Proteomes" id="UP000002318"/>
    </source>
</evidence>
<dbReference type="AlphaFoldDB" id="E1R1L7"/>
<evidence type="ECO:0000256" key="3">
    <source>
        <dbReference type="ARBA" id="ARBA00022692"/>
    </source>
</evidence>
<dbReference type="KEGG" id="ssm:Spirs_2036"/>
<feature type="transmembrane region" description="Helical" evidence="6">
    <location>
        <begin position="279"/>
        <end position="296"/>
    </location>
</feature>
<protein>
    <submittedName>
        <fullName evidence="7">Permease YjgP/YjgQ family protein</fullName>
    </submittedName>
</protein>
<keyword evidence="4 6" id="KW-1133">Transmembrane helix</keyword>
<evidence type="ECO:0000256" key="6">
    <source>
        <dbReference type="SAM" id="Phobius"/>
    </source>
</evidence>
<dbReference type="GO" id="GO:0043190">
    <property type="term" value="C:ATP-binding cassette (ABC) transporter complex"/>
    <property type="evidence" value="ECO:0007669"/>
    <property type="project" value="TreeGrafter"/>
</dbReference>
<reference evidence="7 8" key="1">
    <citation type="journal article" date="2010" name="Stand. Genomic Sci.">
        <title>Complete genome sequence of Spirochaeta smaragdinae type strain (SEBR 4228).</title>
        <authorList>
            <person name="Mavromatis K."/>
            <person name="Yasawong M."/>
            <person name="Chertkov O."/>
            <person name="Lapidus A."/>
            <person name="Lucas S."/>
            <person name="Nolan M."/>
            <person name="Del Rio T.G."/>
            <person name="Tice H."/>
            <person name="Cheng J.F."/>
            <person name="Pitluck S."/>
            <person name="Liolios K."/>
            <person name="Ivanova N."/>
            <person name="Tapia R."/>
            <person name="Han C."/>
            <person name="Bruce D."/>
            <person name="Goodwin L."/>
            <person name="Pati A."/>
            <person name="Chen A."/>
            <person name="Palaniappan K."/>
            <person name="Land M."/>
            <person name="Hauser L."/>
            <person name="Chang Y.J."/>
            <person name="Jeffries C.D."/>
            <person name="Detter J.C."/>
            <person name="Rohde M."/>
            <person name="Brambilla E."/>
            <person name="Spring S."/>
            <person name="Goker M."/>
            <person name="Sikorski J."/>
            <person name="Woyke T."/>
            <person name="Bristow J."/>
            <person name="Eisen J.A."/>
            <person name="Markowitz V."/>
            <person name="Hugenholtz P."/>
            <person name="Klenk H.P."/>
            <person name="Kyrpides N.C."/>
        </authorList>
    </citation>
    <scope>NUCLEOTIDE SEQUENCE [LARGE SCALE GENOMIC DNA]</scope>
    <source>
        <strain evidence="8">DSM 11293 / JCM 15392 / SEBR 4228</strain>
    </source>
</reference>
<dbReference type="eggNOG" id="COG0795">
    <property type="taxonomic scope" value="Bacteria"/>
</dbReference>
<feature type="transmembrane region" description="Helical" evidence="6">
    <location>
        <begin position="12"/>
        <end position="34"/>
    </location>
</feature>
<name>E1R1L7_SEDSS</name>
<evidence type="ECO:0000256" key="5">
    <source>
        <dbReference type="ARBA" id="ARBA00023136"/>
    </source>
</evidence>
<feature type="transmembrane region" description="Helical" evidence="6">
    <location>
        <begin position="54"/>
        <end position="75"/>
    </location>
</feature>
<gene>
    <name evidence="7" type="ordered locus">Spirs_2036</name>
</gene>
<dbReference type="InterPro" id="IPR005495">
    <property type="entry name" value="LptG/LptF_permease"/>
</dbReference>
<keyword evidence="3 6" id="KW-0812">Transmembrane</keyword>
<evidence type="ECO:0000313" key="7">
    <source>
        <dbReference type="EMBL" id="ADK81158.1"/>
    </source>
</evidence>
<sequence>MKKLDLMVLRAFFHILFLSLMFFSFVVVLVELFSNLWRYLQNDAALAEILFTSLLYYPKAITLALPPSILFAIAFTLGSYQANNELLALFSSGVSLLRFTVPIIVLSALLSVGSYFFQEYLVIPKSAQKQILTDRLSGRSSVGNNNNVVILSGEGRFLYKIDYYNAKNRSLTGVSVLIRDSQGNFTKRIESEWAQCDESGEWVFHRVRLFEVLSDKRVTEQFFLTYRNPELSESPSSFRKQIGSVNELQRKEAQVWIERLRKSGSERYHKELTAYYERFSFSLTPLIVALLSISLSGYFKKNILLMSLLSSVIVSVLYYVSEMVLVLFAQLGIIRPITGAWTSALLFLCISLFLLKKAKS</sequence>
<dbReference type="Proteomes" id="UP000002318">
    <property type="component" value="Chromosome"/>
</dbReference>
<evidence type="ECO:0000256" key="2">
    <source>
        <dbReference type="ARBA" id="ARBA00022475"/>
    </source>
</evidence>
<keyword evidence="2" id="KW-1003">Cell membrane</keyword>
<keyword evidence="5 6" id="KW-0472">Membrane</keyword>
<evidence type="ECO:0000256" key="1">
    <source>
        <dbReference type="ARBA" id="ARBA00004651"/>
    </source>
</evidence>
<keyword evidence="8" id="KW-1185">Reference proteome</keyword>
<dbReference type="GO" id="GO:0015920">
    <property type="term" value="P:lipopolysaccharide transport"/>
    <property type="evidence" value="ECO:0007669"/>
    <property type="project" value="TreeGrafter"/>
</dbReference>
<accession>E1R1L7</accession>
<feature type="transmembrane region" description="Helical" evidence="6">
    <location>
        <begin position="96"/>
        <end position="117"/>
    </location>
</feature>
<dbReference type="PANTHER" id="PTHR33529:SF6">
    <property type="entry name" value="YJGP_YJGQ FAMILY PERMEASE"/>
    <property type="match status" value="1"/>
</dbReference>
<proteinExistence type="predicted"/>
<evidence type="ECO:0000256" key="4">
    <source>
        <dbReference type="ARBA" id="ARBA00022989"/>
    </source>
</evidence>
<feature type="transmembrane region" description="Helical" evidence="6">
    <location>
        <begin position="333"/>
        <end position="355"/>
    </location>
</feature>
<dbReference type="HOGENOM" id="CLU_028799_3_2_12"/>
<dbReference type="RefSeq" id="WP_013254622.1">
    <property type="nucleotide sequence ID" value="NC_014364.1"/>
</dbReference>